<evidence type="ECO:0000256" key="1">
    <source>
        <dbReference type="SAM" id="MobiDB-lite"/>
    </source>
</evidence>
<name>A0A9X2C8C7_9PSED</name>
<reference evidence="2 3" key="1">
    <citation type="journal article" date="2022" name="Int. J. Syst. Evol. Microbiol.">
        <title>Pseudomonas aegrilactucae sp. nov. and Pseudomonas morbosilactucae sp. nov., pathogens causing bacterial rot of lettuce in Japan.</title>
        <authorList>
            <person name="Sawada H."/>
            <person name="Fujikawa T."/>
            <person name="Satou M."/>
        </authorList>
    </citation>
    <scope>NUCLEOTIDE SEQUENCE [LARGE SCALE GENOMIC DNA]</scope>
    <source>
        <strain evidence="2 3">MAFF 302030</strain>
    </source>
</reference>
<reference evidence="2 3" key="2">
    <citation type="journal article" date="2023" name="Plant Pathol.">
        <title>Dismantling and reorganizing Pseudomonas marginalis sensu#lato.</title>
        <authorList>
            <person name="Sawada H."/>
            <person name="Fujikawa T."/>
            <person name="Satou M."/>
        </authorList>
    </citation>
    <scope>NUCLEOTIDE SEQUENCE [LARGE SCALE GENOMIC DNA]</scope>
    <source>
        <strain evidence="2 3">MAFF 302030</strain>
    </source>
</reference>
<protein>
    <submittedName>
        <fullName evidence="2">Uncharacterized protein</fullName>
    </submittedName>
</protein>
<evidence type="ECO:0000313" key="2">
    <source>
        <dbReference type="EMBL" id="MCK9801081.1"/>
    </source>
</evidence>
<sequence length="135" mass="14347">MVVLVIIGIASAAVSLSIRPDPAAVLRKDAERLAQLLRVPRPRPGPMAARSPGRPMPRGLRSADTRNREPVSNVSTTTRNCGHGLGSQCRCRCASPLDKPWCSPPNGSTRLCGWCFPTASTASAWSVTAPANCAW</sequence>
<dbReference type="Proteomes" id="UP001155059">
    <property type="component" value="Unassembled WGS sequence"/>
</dbReference>
<accession>A0A9X2C8C7</accession>
<evidence type="ECO:0000313" key="3">
    <source>
        <dbReference type="Proteomes" id="UP001155059"/>
    </source>
</evidence>
<proteinExistence type="predicted"/>
<comment type="caution">
    <text evidence="2">The sequence shown here is derived from an EMBL/GenBank/DDBJ whole genome shotgun (WGS) entry which is preliminary data.</text>
</comment>
<dbReference type="AlphaFoldDB" id="A0A9X2C8C7"/>
<gene>
    <name evidence="2" type="ORF">M1B34_26255</name>
</gene>
<organism evidence="2 3">
    <name type="scientific">Pseudomonas morbosilactucae</name>
    <dbReference type="NCBI Taxonomy" id="2938197"/>
    <lineage>
        <taxon>Bacteria</taxon>
        <taxon>Pseudomonadati</taxon>
        <taxon>Pseudomonadota</taxon>
        <taxon>Gammaproteobacteria</taxon>
        <taxon>Pseudomonadales</taxon>
        <taxon>Pseudomonadaceae</taxon>
        <taxon>Pseudomonas</taxon>
    </lineage>
</organism>
<dbReference type="EMBL" id="JALQCW010000078">
    <property type="protein sequence ID" value="MCK9801081.1"/>
    <property type="molecule type" value="Genomic_DNA"/>
</dbReference>
<feature type="region of interest" description="Disordered" evidence="1">
    <location>
        <begin position="40"/>
        <end position="76"/>
    </location>
</feature>